<dbReference type="PANTHER" id="PTHR30569:SF0">
    <property type="entry name" value="CYTOSINE PERMEASE"/>
    <property type="match status" value="1"/>
</dbReference>
<feature type="transmembrane region" description="Helical" evidence="6">
    <location>
        <begin position="276"/>
        <end position="297"/>
    </location>
</feature>
<comment type="caution">
    <text evidence="7">The sequence shown here is derived from an EMBL/GenBank/DDBJ whole genome shotgun (WGS) entry which is preliminary data.</text>
</comment>
<feature type="transmembrane region" description="Helical" evidence="6">
    <location>
        <begin position="129"/>
        <end position="148"/>
    </location>
</feature>
<evidence type="ECO:0000256" key="5">
    <source>
        <dbReference type="ARBA" id="ARBA00023136"/>
    </source>
</evidence>
<dbReference type="Proteomes" id="UP000031967">
    <property type="component" value="Unassembled WGS sequence"/>
</dbReference>
<dbReference type="Gene3D" id="1.10.4160.10">
    <property type="entry name" value="Hydantoin permease"/>
    <property type="match status" value="1"/>
</dbReference>
<evidence type="ECO:0000256" key="1">
    <source>
        <dbReference type="ARBA" id="ARBA00004141"/>
    </source>
</evidence>
<comment type="subcellular location">
    <subcellularLocation>
        <location evidence="1">Membrane</location>
        <topology evidence="1">Multi-pass membrane protein</topology>
    </subcellularLocation>
</comment>
<feature type="transmembrane region" description="Helical" evidence="6">
    <location>
        <begin position="309"/>
        <end position="329"/>
    </location>
</feature>
<sequence>MSKKDQALLEEEYESSPVPVHARKGLLSVSLVWVGFPMIMTGTVTGATIVSGLGFIKGMLAILLGNLILFAYVGILGYLSTKKGYNFSMQASITFGKKGSILVSGLLSTLVIGWFAVQTGLTGSSMHSAFGSSTFAITLLAGILYILVTIIGVKALTYIGAISAPFFFIIGLWGVNDAISRTDWTSILQFNGSGALSFGVAVTMVVALFADSGTMAADFNRWSRNAKESVWATFTAFPVSNMIAMVFGGLITAAALSDTSSDFFQYIASKGGAVSILAVILLFLNLGSVCSHCLYNASVGWSNLLHKKMRKTALVIGAIGTVLALSGAWNHFIDWLSLLGIIVPPIGAVIIVDQIIYRKNADITDSMRTKPFVAWGLGALGGLLVEFWAPYLSTAFISLLTAGIFYWVFMMMESRQTAEIESRMSEG</sequence>
<dbReference type="Pfam" id="PF02133">
    <property type="entry name" value="Transp_cyt_pur"/>
    <property type="match status" value="1"/>
</dbReference>
<feature type="transmembrane region" description="Helical" evidence="6">
    <location>
        <begin position="372"/>
        <end position="389"/>
    </location>
</feature>
<evidence type="ECO:0000256" key="2">
    <source>
        <dbReference type="ARBA" id="ARBA00008974"/>
    </source>
</evidence>
<evidence type="ECO:0000313" key="8">
    <source>
        <dbReference type="Proteomes" id="UP000031967"/>
    </source>
</evidence>
<dbReference type="InterPro" id="IPR001248">
    <property type="entry name" value="Pur-cyt_permease"/>
</dbReference>
<dbReference type="EMBL" id="JXAK01000005">
    <property type="protein sequence ID" value="KIL41839.1"/>
    <property type="molecule type" value="Genomic_DNA"/>
</dbReference>
<reference evidence="7 8" key="1">
    <citation type="submission" date="2014-12" db="EMBL/GenBank/DDBJ databases">
        <title>Draft genome sequence of Paenibacillus kamchatkensis strain B-2647.</title>
        <authorList>
            <person name="Karlyshev A.V."/>
            <person name="Kudryashova E.B."/>
        </authorList>
    </citation>
    <scope>NUCLEOTIDE SEQUENCE [LARGE SCALE GENOMIC DNA]</scope>
    <source>
        <strain evidence="7 8">VKM B-2647</strain>
    </source>
</reference>
<dbReference type="PANTHER" id="PTHR30569">
    <property type="entry name" value="CYTOSINE TRANSPORTER CODB"/>
    <property type="match status" value="1"/>
</dbReference>
<dbReference type="InterPro" id="IPR030191">
    <property type="entry name" value="CodB"/>
</dbReference>
<accession>A0ABR5ALD2</accession>
<feature type="transmembrane region" description="Helical" evidence="6">
    <location>
        <begin position="59"/>
        <end position="79"/>
    </location>
</feature>
<evidence type="ECO:0000256" key="3">
    <source>
        <dbReference type="ARBA" id="ARBA00022692"/>
    </source>
</evidence>
<evidence type="ECO:0000256" key="4">
    <source>
        <dbReference type="ARBA" id="ARBA00022989"/>
    </source>
</evidence>
<keyword evidence="4 6" id="KW-1133">Transmembrane helix</keyword>
<organism evidence="7 8">
    <name type="scientific">Gordoniibacillus kamchatkensis</name>
    <dbReference type="NCBI Taxonomy" id="1590651"/>
    <lineage>
        <taxon>Bacteria</taxon>
        <taxon>Bacillati</taxon>
        <taxon>Bacillota</taxon>
        <taxon>Bacilli</taxon>
        <taxon>Bacillales</taxon>
        <taxon>Paenibacillaceae</taxon>
        <taxon>Gordoniibacillus</taxon>
    </lineage>
</organism>
<dbReference type="CDD" id="cd11484">
    <property type="entry name" value="SLC-NCS1sbd_CobB-like"/>
    <property type="match status" value="1"/>
</dbReference>
<feature type="transmembrane region" description="Helical" evidence="6">
    <location>
        <begin position="335"/>
        <end position="352"/>
    </location>
</feature>
<evidence type="ECO:0000313" key="7">
    <source>
        <dbReference type="EMBL" id="KIL41839.1"/>
    </source>
</evidence>
<feature type="transmembrane region" description="Helical" evidence="6">
    <location>
        <begin position="99"/>
        <end position="117"/>
    </location>
</feature>
<gene>
    <name evidence="7" type="ORF">SD70_04260</name>
</gene>
<feature type="transmembrane region" description="Helical" evidence="6">
    <location>
        <begin position="395"/>
        <end position="412"/>
    </location>
</feature>
<comment type="similarity">
    <text evidence="2">Belongs to the purine-cytosine permease (2.A.39) family.</text>
</comment>
<feature type="transmembrane region" description="Helical" evidence="6">
    <location>
        <begin position="187"/>
        <end position="210"/>
    </location>
</feature>
<protein>
    <recommendedName>
        <fullName evidence="9">Cytosine permease</fullName>
    </recommendedName>
</protein>
<dbReference type="RefSeq" id="WP_041045985.1">
    <property type="nucleotide sequence ID" value="NZ_JXAK01000005.1"/>
</dbReference>
<proteinExistence type="inferred from homology"/>
<name>A0ABR5ALD2_9BACL</name>
<evidence type="ECO:0008006" key="9">
    <source>
        <dbReference type="Google" id="ProtNLM"/>
    </source>
</evidence>
<evidence type="ECO:0000256" key="6">
    <source>
        <dbReference type="SAM" id="Phobius"/>
    </source>
</evidence>
<feature type="transmembrane region" description="Helical" evidence="6">
    <location>
        <begin position="31"/>
        <end position="53"/>
    </location>
</feature>
<feature type="transmembrane region" description="Helical" evidence="6">
    <location>
        <begin position="155"/>
        <end position="175"/>
    </location>
</feature>
<keyword evidence="5 6" id="KW-0472">Membrane</keyword>
<keyword evidence="8" id="KW-1185">Reference proteome</keyword>
<feature type="transmembrane region" description="Helical" evidence="6">
    <location>
        <begin position="230"/>
        <end position="256"/>
    </location>
</feature>
<keyword evidence="3 6" id="KW-0812">Transmembrane</keyword>